<dbReference type="EMBL" id="FR746099">
    <property type="protein sequence ID" value="CCC39878.1"/>
    <property type="molecule type" value="Genomic_DNA"/>
</dbReference>
<dbReference type="Proteomes" id="UP000007954">
    <property type="component" value="Chromosome"/>
</dbReference>
<protein>
    <submittedName>
        <fullName evidence="1">Uncharacterized protein</fullName>
    </submittedName>
</protein>
<dbReference type="GeneID" id="12446682"/>
<organism evidence="1 2">
    <name type="scientific">Haloquadratum walsbyi (strain DSM 16854 / JCM 12705 / C23)</name>
    <dbReference type="NCBI Taxonomy" id="768065"/>
    <lineage>
        <taxon>Archaea</taxon>
        <taxon>Methanobacteriati</taxon>
        <taxon>Methanobacteriota</taxon>
        <taxon>Stenosarchaea group</taxon>
        <taxon>Halobacteria</taxon>
        <taxon>Halobacteriales</taxon>
        <taxon>Haloferacaceae</taxon>
        <taxon>Haloquadratum</taxon>
    </lineage>
</organism>
<sequence length="139" mass="15588">MNHVPDAAVEAIDTFGKSRLFGNPEQVNEQLRDDLSIKIRQTRGSSTQMDNASIDASEDNCNKHAKSAQSSTAYIIYCRYETVHTHAPPTLRDRGSFVTTIVDAIDSRLRSWGIDPPTAYTYSNTVDGVHWYDGRLNPR</sequence>
<evidence type="ECO:0000313" key="2">
    <source>
        <dbReference type="Proteomes" id="UP000007954"/>
    </source>
</evidence>
<dbReference type="AlphaFoldDB" id="G0LIF8"/>
<accession>G0LIF8</accession>
<proteinExistence type="predicted"/>
<dbReference type="RefSeq" id="WP_014555632.1">
    <property type="nucleotide sequence ID" value="NC_017459.1"/>
</dbReference>
<dbReference type="HOGENOM" id="CLU_152995_0_0_2"/>
<evidence type="ECO:0000313" key="1">
    <source>
        <dbReference type="EMBL" id="CCC39878.1"/>
    </source>
</evidence>
<gene>
    <name evidence="1" type="ordered locus">Hqrw_1966</name>
</gene>
<reference evidence="1 2" key="1">
    <citation type="journal article" date="2011" name="PLoS ONE">
        <title>Haloquadratum walsbyi: limited diversity in a global pond.</title>
        <authorList>
            <person name="Dyall-Smith M."/>
            <person name="Pfeiffer F."/>
            <person name="Klee K."/>
            <person name="Palm P."/>
            <person name="Gross K."/>
            <person name="Schuster S.C."/>
            <person name="Rampp M."/>
            <person name="Oesterhelt D."/>
        </authorList>
    </citation>
    <scope>NUCLEOTIDE SEQUENCE [LARGE SCALE GENOMIC DNA]</scope>
    <source>
        <strain evidence="2">DSM 16854 / JCM 12705 / C23</strain>
    </source>
</reference>
<dbReference type="OrthoDB" id="314450at2157"/>
<name>G0LIF8_HALWC</name>
<dbReference type="KEGG" id="hwc:Hqrw_1966"/>